<gene>
    <name evidence="4" type="ORF">AVDCRST_MAG31-2261</name>
</gene>
<reference evidence="4" key="1">
    <citation type="submission" date="2020-02" db="EMBL/GenBank/DDBJ databases">
        <authorList>
            <person name="Meier V. D."/>
        </authorList>
    </citation>
    <scope>NUCLEOTIDE SEQUENCE</scope>
    <source>
        <strain evidence="4">AVDCRST_MAG31</strain>
    </source>
</reference>
<dbReference type="NCBIfam" id="TIGR03243">
    <property type="entry name" value="arg_catab_AOST"/>
    <property type="match status" value="1"/>
</dbReference>
<proteinExistence type="predicted"/>
<evidence type="ECO:0000256" key="1">
    <source>
        <dbReference type="ARBA" id="ARBA00022503"/>
    </source>
</evidence>
<evidence type="ECO:0000313" key="4">
    <source>
        <dbReference type="EMBL" id="CAA9529689.1"/>
    </source>
</evidence>
<dbReference type="EC" id="2.3.1.109" evidence="4"/>
<dbReference type="RefSeq" id="WP_294170729.1">
    <property type="nucleotide sequence ID" value="NZ_CADCWA010000174.1"/>
</dbReference>
<dbReference type="AlphaFoldDB" id="A0A6J4TQU7"/>
<dbReference type="EMBL" id="CADCWA010000174">
    <property type="protein sequence ID" value="CAA9529689.1"/>
    <property type="molecule type" value="Genomic_DNA"/>
</dbReference>
<dbReference type="InterPro" id="IPR016181">
    <property type="entry name" value="Acyl_CoA_acyltransferase"/>
</dbReference>
<keyword evidence="2 4" id="KW-0808">Transferase</keyword>
<sequence length="337" mass="36764">MSFRVRPASPDDFDAIYEMAKLTGGGFTNLPADKGTLVEKLAKSEDAFCKAEEAQGNDCYLFVLEDPAERLIRGTCQVFATVGVTQAFYSYHISTLTQWSPELGKTFRNQLLTLTTDLEGSSEVGGLFLHPLMRAGGLGLLLARSRYLFIKGHRQRFGDRVIAELRGVMDEAGNSPFWDALAGRFFDMSFPQADEFNAMHGTAFIADLMPKTPIYLSLLSEAGRAVIGQPHPTGRAALRMLEAEGFGYDRYVDIFDGGPTVSARTDQIRTVRESNAEVVTEFGEGGPLKMLLAAGRLKEFRACLGSVRRTEEGVALAKDTAELLGVGVGDTILATPR</sequence>
<dbReference type="PANTHER" id="PTHR30420">
    <property type="entry name" value="N-SUCCINYLARGININE DIHYDROLASE"/>
    <property type="match status" value="1"/>
</dbReference>
<dbReference type="GO" id="GO:0008791">
    <property type="term" value="F:arginine N-succinyltransferase activity"/>
    <property type="evidence" value="ECO:0007669"/>
    <property type="project" value="UniProtKB-EC"/>
</dbReference>
<dbReference type="InterPro" id="IPR007041">
    <property type="entry name" value="Arg_succinylTrfase_AstA/AruG"/>
</dbReference>
<name>A0A6J4TQU7_9SPHN</name>
<dbReference type="Pfam" id="PF04958">
    <property type="entry name" value="AstA"/>
    <property type="match status" value="1"/>
</dbReference>
<dbReference type="SUPFAM" id="SSF55729">
    <property type="entry name" value="Acyl-CoA N-acyltransferases (Nat)"/>
    <property type="match status" value="1"/>
</dbReference>
<dbReference type="GO" id="GO:0006527">
    <property type="term" value="P:L-arginine catabolic process"/>
    <property type="evidence" value="ECO:0007669"/>
    <property type="project" value="InterPro"/>
</dbReference>
<dbReference type="PANTHER" id="PTHR30420:SF1">
    <property type="entry name" value="ARGININE N-SUCCINYLTRANSFERASE"/>
    <property type="match status" value="1"/>
</dbReference>
<evidence type="ECO:0000256" key="2">
    <source>
        <dbReference type="ARBA" id="ARBA00022679"/>
    </source>
</evidence>
<evidence type="ECO:0000256" key="3">
    <source>
        <dbReference type="ARBA" id="ARBA00023315"/>
    </source>
</evidence>
<keyword evidence="3 4" id="KW-0012">Acyltransferase</keyword>
<accession>A0A6J4TQU7</accession>
<organism evidence="4">
    <name type="scientific">uncultured Sphingomonas sp</name>
    <dbReference type="NCBI Taxonomy" id="158754"/>
    <lineage>
        <taxon>Bacteria</taxon>
        <taxon>Pseudomonadati</taxon>
        <taxon>Pseudomonadota</taxon>
        <taxon>Alphaproteobacteria</taxon>
        <taxon>Sphingomonadales</taxon>
        <taxon>Sphingomonadaceae</taxon>
        <taxon>Sphingomonas</taxon>
        <taxon>environmental samples</taxon>
    </lineage>
</organism>
<keyword evidence="1" id="KW-0056">Arginine metabolism</keyword>
<protein>
    <submittedName>
        <fullName evidence="4">Arginine N-succinyltransferase</fullName>
        <ecNumber evidence="4">2.3.1.109</ecNumber>
    </submittedName>
</protein>